<sequence>MTTRLVTSCPIDNLSNQLTGRRITLNNPKRSNALVPELTRELLVELETVKDRGEKIVIIDAEGAHFSTGGDIGRFAEQIDQKNGQSFAHTLVEQLQLIVFKLLAMDAIIVTAAQGAITGGSAGIVFASDLVVFDETSFIQPYYREVGFAPDGGWSALLPEIIGAKRAATIQLANKRIEPKVAVEWGIGQHLTSVGKAQEKAHSIAMELSRLPNFDALTIAKRLVWNEEKLETIERGLEAETGAFLNLFRAPHIPSTLAAFSTGRAS</sequence>
<evidence type="ECO:0000313" key="4">
    <source>
        <dbReference type="EMBL" id="GLQ17347.1"/>
    </source>
</evidence>
<keyword evidence="3 4" id="KW-0413">Isomerase</keyword>
<comment type="subcellular location">
    <subcellularLocation>
        <location evidence="1">Peroxisome</location>
    </subcellularLocation>
</comment>
<dbReference type="SUPFAM" id="SSF52096">
    <property type="entry name" value="ClpP/crotonase"/>
    <property type="match status" value="1"/>
</dbReference>
<dbReference type="PANTHER" id="PTHR43684:SF1">
    <property type="entry name" value="ENOYL-COA DELTA ISOMERASE 2"/>
    <property type="match status" value="1"/>
</dbReference>
<dbReference type="Pfam" id="PF00378">
    <property type="entry name" value="ECH_1"/>
    <property type="match status" value="1"/>
</dbReference>
<dbReference type="CDD" id="cd06558">
    <property type="entry name" value="crotonase-like"/>
    <property type="match status" value="1"/>
</dbReference>
<evidence type="ECO:0000256" key="3">
    <source>
        <dbReference type="ARBA" id="ARBA00023235"/>
    </source>
</evidence>
<evidence type="ECO:0000256" key="2">
    <source>
        <dbReference type="ARBA" id="ARBA00023140"/>
    </source>
</evidence>
<dbReference type="EMBL" id="BSNI01000002">
    <property type="protein sequence ID" value="GLQ17347.1"/>
    <property type="molecule type" value="Genomic_DNA"/>
</dbReference>
<protein>
    <submittedName>
        <fullName evidence="4">2-(1,2-epoxy-1,2-dihydrophenyl)acetyl-CoA isomerase</fullName>
    </submittedName>
</protein>
<reference evidence="4" key="2">
    <citation type="submission" date="2023-01" db="EMBL/GenBank/DDBJ databases">
        <title>Draft genome sequence of Maritalea porphyrae strain NBRC 107169.</title>
        <authorList>
            <person name="Sun Q."/>
            <person name="Mori K."/>
        </authorList>
    </citation>
    <scope>NUCLEOTIDE SEQUENCE</scope>
    <source>
        <strain evidence="4">NBRC 107169</strain>
    </source>
</reference>
<dbReference type="InterPro" id="IPR001753">
    <property type="entry name" value="Enoyl-CoA_hydra/iso"/>
</dbReference>
<keyword evidence="2" id="KW-0576">Peroxisome</keyword>
<reference evidence="4" key="1">
    <citation type="journal article" date="2014" name="Int. J. Syst. Evol. Microbiol.">
        <title>Complete genome of a new Firmicutes species belonging to the dominant human colonic microbiota ('Ruminococcus bicirculans') reveals two chromosomes and a selective capacity to utilize plant glucans.</title>
        <authorList>
            <consortium name="NISC Comparative Sequencing Program"/>
            <person name="Wegmann U."/>
            <person name="Louis P."/>
            <person name="Goesmann A."/>
            <person name="Henrissat B."/>
            <person name="Duncan S.H."/>
            <person name="Flint H.J."/>
        </authorList>
    </citation>
    <scope>NUCLEOTIDE SEQUENCE</scope>
    <source>
        <strain evidence="4">NBRC 107169</strain>
    </source>
</reference>
<comment type="caution">
    <text evidence="4">The sequence shown here is derived from an EMBL/GenBank/DDBJ whole genome shotgun (WGS) entry which is preliminary data.</text>
</comment>
<name>A0ABQ5UTQ6_9HYPH</name>
<accession>A0ABQ5UTQ6</accession>
<proteinExistence type="predicted"/>
<dbReference type="Proteomes" id="UP001161405">
    <property type="component" value="Unassembled WGS sequence"/>
</dbReference>
<dbReference type="InterPro" id="IPR051053">
    <property type="entry name" value="ECH/Chromodomain_protein"/>
</dbReference>
<organism evidence="4 5">
    <name type="scientific">Maritalea porphyrae</name>
    <dbReference type="NCBI Taxonomy" id="880732"/>
    <lineage>
        <taxon>Bacteria</taxon>
        <taxon>Pseudomonadati</taxon>
        <taxon>Pseudomonadota</taxon>
        <taxon>Alphaproteobacteria</taxon>
        <taxon>Hyphomicrobiales</taxon>
        <taxon>Devosiaceae</taxon>
        <taxon>Maritalea</taxon>
    </lineage>
</organism>
<dbReference type="InterPro" id="IPR029045">
    <property type="entry name" value="ClpP/crotonase-like_dom_sf"/>
</dbReference>
<dbReference type="GO" id="GO:0016853">
    <property type="term" value="F:isomerase activity"/>
    <property type="evidence" value="ECO:0007669"/>
    <property type="project" value="UniProtKB-KW"/>
</dbReference>
<keyword evidence="5" id="KW-1185">Reference proteome</keyword>
<gene>
    <name evidence="4" type="ORF">GCM10007879_15960</name>
</gene>
<dbReference type="PANTHER" id="PTHR43684">
    <property type="match status" value="1"/>
</dbReference>
<evidence type="ECO:0000256" key="1">
    <source>
        <dbReference type="ARBA" id="ARBA00004275"/>
    </source>
</evidence>
<dbReference type="Gene3D" id="3.90.226.10">
    <property type="entry name" value="2-enoyl-CoA Hydratase, Chain A, domain 1"/>
    <property type="match status" value="1"/>
</dbReference>
<evidence type="ECO:0000313" key="5">
    <source>
        <dbReference type="Proteomes" id="UP001161405"/>
    </source>
</evidence>
<dbReference type="RefSeq" id="WP_284363436.1">
    <property type="nucleotide sequence ID" value="NZ_BSNI01000002.1"/>
</dbReference>